<protein>
    <submittedName>
        <fullName evidence="1">Uncharacterized protein</fullName>
    </submittedName>
</protein>
<dbReference type="InterPro" id="IPR046350">
    <property type="entry name" value="Cystatin_sf"/>
</dbReference>
<dbReference type="OrthoDB" id="2051973at2"/>
<comment type="caution">
    <text evidence="1">The sequence shown here is derived from an EMBL/GenBank/DDBJ whole genome shotgun (WGS) entry which is preliminary data.</text>
</comment>
<sequence length="93" mass="10301">MSNQNSVDTLIPGGWTTYHKPTAEDLTVFNEAMHGFVGVKYTPQEVATQLVNGTNYRFKCSATMPPSNAIWEAIVLIHKPIHGKPVVYGIEKL</sequence>
<keyword evidence="2" id="KW-1185">Reference proteome</keyword>
<dbReference type="AlphaFoldDB" id="A0A552UZA2"/>
<organism evidence="1 2">
    <name type="scientific">Flavobacterium zepuense</name>
    <dbReference type="NCBI Taxonomy" id="2593302"/>
    <lineage>
        <taxon>Bacteria</taxon>
        <taxon>Pseudomonadati</taxon>
        <taxon>Bacteroidota</taxon>
        <taxon>Flavobacteriia</taxon>
        <taxon>Flavobacteriales</taxon>
        <taxon>Flavobacteriaceae</taxon>
        <taxon>Flavobacterium</taxon>
    </lineage>
</organism>
<accession>A0A552UZA2</accession>
<dbReference type="RefSeq" id="WP_143373806.1">
    <property type="nucleotide sequence ID" value="NZ_VJVZ01000008.1"/>
</dbReference>
<dbReference type="Proteomes" id="UP000320643">
    <property type="component" value="Unassembled WGS sequence"/>
</dbReference>
<name>A0A552UZA2_9FLAO</name>
<evidence type="ECO:0000313" key="2">
    <source>
        <dbReference type="Proteomes" id="UP000320643"/>
    </source>
</evidence>
<evidence type="ECO:0000313" key="1">
    <source>
        <dbReference type="EMBL" id="TRW23549.1"/>
    </source>
</evidence>
<gene>
    <name evidence="1" type="ORF">FMM05_12875</name>
</gene>
<dbReference type="SUPFAM" id="SSF54403">
    <property type="entry name" value="Cystatin/monellin"/>
    <property type="match status" value="1"/>
</dbReference>
<proteinExistence type="predicted"/>
<dbReference type="EMBL" id="VJVZ01000008">
    <property type="protein sequence ID" value="TRW23549.1"/>
    <property type="molecule type" value="Genomic_DNA"/>
</dbReference>
<reference evidence="1 2" key="1">
    <citation type="submission" date="2019-07" db="EMBL/GenBank/DDBJ databases">
        <title>Flavobacterium sp. nov., isolated from glacier ice.</title>
        <authorList>
            <person name="Liu Q."/>
            <person name="Xin Y.-H."/>
        </authorList>
    </citation>
    <scope>NUCLEOTIDE SEQUENCE [LARGE SCALE GENOMIC DNA]</scope>
    <source>
        <strain evidence="1 2">ZT4R6</strain>
    </source>
</reference>